<evidence type="ECO:0000313" key="17">
    <source>
        <dbReference type="EMBL" id="MDM8156839.1"/>
    </source>
</evidence>
<evidence type="ECO:0000256" key="14">
    <source>
        <dbReference type="ARBA" id="ARBA00047891"/>
    </source>
</evidence>
<keyword evidence="9 15" id="KW-0521">NADP</keyword>
<feature type="binding site" evidence="15">
    <location>
        <begin position="159"/>
        <end position="160"/>
    </location>
    <ligand>
        <name>NADP(+)</name>
        <dbReference type="ChEBI" id="CHEBI:58349"/>
    </ligand>
</feature>
<dbReference type="CDD" id="cd02316">
    <property type="entry name" value="VcASADH2_like_N"/>
    <property type="match status" value="1"/>
</dbReference>
<feature type="active site" description="Proton acceptor" evidence="15">
    <location>
        <position position="243"/>
    </location>
</feature>
<comment type="function">
    <text evidence="15">Catalyzes the NADPH-dependent formation of L-aspartate-semialdehyde (L-ASA) by the reductive dephosphorylation of L-aspartyl-4-phosphate.</text>
</comment>
<dbReference type="PROSITE" id="PS01103">
    <property type="entry name" value="ASD"/>
    <property type="match status" value="1"/>
</dbReference>
<dbReference type="EMBL" id="JAUDCG010000013">
    <property type="protein sequence ID" value="MDM8156839.1"/>
    <property type="molecule type" value="Genomic_DNA"/>
</dbReference>
<reference evidence="17" key="2">
    <citation type="submission" date="2023-06" db="EMBL/GenBank/DDBJ databases">
        <authorList>
            <person name="Zeman M."/>
            <person name="Kubasova T."/>
            <person name="Jahodarova E."/>
            <person name="Nykrynova M."/>
            <person name="Rychlik I."/>
        </authorList>
    </citation>
    <scope>NUCLEOTIDE SEQUENCE</scope>
    <source>
        <strain evidence="17">ET39</strain>
    </source>
</reference>
<accession>A0ABT7UB26</accession>
<dbReference type="SUPFAM" id="SSF51735">
    <property type="entry name" value="NAD(P)-binding Rossmann-fold domains"/>
    <property type="match status" value="1"/>
</dbReference>
<dbReference type="SMART" id="SM00859">
    <property type="entry name" value="Semialdhyde_dh"/>
    <property type="match status" value="1"/>
</dbReference>
<dbReference type="Pfam" id="PF02774">
    <property type="entry name" value="Semialdhyde_dhC"/>
    <property type="match status" value="1"/>
</dbReference>
<keyword evidence="10 15" id="KW-0220">Diaminopimelate biosynthesis</keyword>
<keyword evidence="18" id="KW-1185">Reference proteome</keyword>
<keyword evidence="7 15" id="KW-0028">Amino-acid biosynthesis</keyword>
<feature type="binding site" evidence="15">
    <location>
        <position position="318"/>
    </location>
    <ligand>
        <name>NADP(+)</name>
        <dbReference type="ChEBI" id="CHEBI:58349"/>
    </ligand>
</feature>
<evidence type="ECO:0000256" key="15">
    <source>
        <dbReference type="HAMAP-Rule" id="MF_02121"/>
    </source>
</evidence>
<comment type="pathway">
    <text evidence="3 15">Amino-acid biosynthesis; L-threonine biosynthesis; L-threonine from L-aspartate: step 2/5.</text>
</comment>
<comment type="pathway">
    <text evidence="2 15">Amino-acid biosynthesis; L-lysine biosynthesis via DAP pathway; (S)-tetrahydrodipicolinate from L-aspartate: step 2/4.</text>
</comment>
<evidence type="ECO:0000256" key="4">
    <source>
        <dbReference type="ARBA" id="ARBA00010584"/>
    </source>
</evidence>
<dbReference type="InterPro" id="IPR036291">
    <property type="entry name" value="NAD(P)-bd_dom_sf"/>
</dbReference>
<evidence type="ECO:0000256" key="7">
    <source>
        <dbReference type="ARBA" id="ARBA00022605"/>
    </source>
</evidence>
<evidence type="ECO:0000256" key="1">
    <source>
        <dbReference type="ARBA" id="ARBA00005021"/>
    </source>
</evidence>
<dbReference type="CDD" id="cd18131">
    <property type="entry name" value="ASADH_C_bac_euk_like"/>
    <property type="match status" value="1"/>
</dbReference>
<evidence type="ECO:0000256" key="2">
    <source>
        <dbReference type="ARBA" id="ARBA00005076"/>
    </source>
</evidence>
<keyword evidence="8 15" id="KW-0791">Threonine biosynthesis</keyword>
<keyword evidence="11 15" id="KW-0560">Oxidoreductase</keyword>
<evidence type="ECO:0000256" key="12">
    <source>
        <dbReference type="ARBA" id="ARBA00023154"/>
    </source>
</evidence>
<comment type="caution">
    <text evidence="17">The sequence shown here is derived from an EMBL/GenBank/DDBJ whole genome shotgun (WGS) entry which is preliminary data.</text>
</comment>
<dbReference type="EC" id="1.2.1.11" evidence="6 15"/>
<dbReference type="PIRSF" id="PIRSF000148">
    <property type="entry name" value="ASA_dh"/>
    <property type="match status" value="1"/>
</dbReference>
<dbReference type="GO" id="GO:0004073">
    <property type="term" value="F:aspartate-semialdehyde dehydrogenase activity"/>
    <property type="evidence" value="ECO:0007669"/>
    <property type="project" value="UniProtKB-EC"/>
</dbReference>
<dbReference type="InterPro" id="IPR000534">
    <property type="entry name" value="Semialdehyde_DH_NAD-bd"/>
</dbReference>
<dbReference type="InterPro" id="IPR005986">
    <property type="entry name" value="Asp_semialdehyde_DH_beta"/>
</dbReference>
<dbReference type="PANTHER" id="PTHR46278:SF2">
    <property type="entry name" value="ASPARTATE-SEMIALDEHYDE DEHYDROGENASE"/>
    <property type="match status" value="1"/>
</dbReference>
<evidence type="ECO:0000256" key="5">
    <source>
        <dbReference type="ARBA" id="ARBA00011738"/>
    </source>
</evidence>
<dbReference type="NCBIfam" id="TIGR01296">
    <property type="entry name" value="asd_B"/>
    <property type="match status" value="1"/>
</dbReference>
<dbReference type="Proteomes" id="UP001529340">
    <property type="component" value="Unassembled WGS sequence"/>
</dbReference>
<comment type="similarity">
    <text evidence="4 15">Belongs to the aspartate-semialdehyde dehydrogenase family.</text>
</comment>
<dbReference type="InterPro" id="IPR000319">
    <property type="entry name" value="Asp-semialdehyde_DH_CS"/>
</dbReference>
<keyword evidence="13 15" id="KW-0486">Methionine biosynthesis</keyword>
<dbReference type="Pfam" id="PF01118">
    <property type="entry name" value="Semialdhyde_dh"/>
    <property type="match status" value="1"/>
</dbReference>
<dbReference type="RefSeq" id="WP_289607306.1">
    <property type="nucleotide sequence ID" value="NZ_JAUDCG010000013.1"/>
</dbReference>
<feature type="domain" description="Semialdehyde dehydrogenase NAD-binding" evidence="16">
    <location>
        <begin position="5"/>
        <end position="120"/>
    </location>
</feature>
<evidence type="ECO:0000256" key="3">
    <source>
        <dbReference type="ARBA" id="ARBA00005097"/>
    </source>
</evidence>
<evidence type="ECO:0000259" key="16">
    <source>
        <dbReference type="SMART" id="SM00859"/>
    </source>
</evidence>
<organism evidence="17 18">
    <name type="scientific">Amedibacillus dolichus</name>
    <dbReference type="NCBI Taxonomy" id="31971"/>
    <lineage>
        <taxon>Bacteria</taxon>
        <taxon>Bacillati</taxon>
        <taxon>Bacillota</taxon>
        <taxon>Erysipelotrichia</taxon>
        <taxon>Erysipelotrichales</taxon>
        <taxon>Erysipelotrichaceae</taxon>
        <taxon>Amedibacillus</taxon>
    </lineage>
</organism>
<comment type="subunit">
    <text evidence="5 15">Homodimer.</text>
</comment>
<keyword evidence="12 15" id="KW-0457">Lysine biosynthesis</keyword>
<comment type="pathway">
    <text evidence="1 15">Amino-acid biosynthesis; L-methionine biosynthesis via de novo pathway; L-homoserine from L-aspartate: step 2/3.</text>
</comment>
<feature type="binding site" evidence="15">
    <location>
        <begin position="12"/>
        <end position="15"/>
    </location>
    <ligand>
        <name>NADP(+)</name>
        <dbReference type="ChEBI" id="CHEBI:58349"/>
    </ligand>
</feature>
<dbReference type="SUPFAM" id="SSF55347">
    <property type="entry name" value="Glyceraldehyde-3-phosphate dehydrogenase-like, C-terminal domain"/>
    <property type="match status" value="1"/>
</dbReference>
<feature type="binding site" evidence="15">
    <location>
        <position position="236"/>
    </location>
    <ligand>
        <name>substrate</name>
    </ligand>
</feature>
<evidence type="ECO:0000313" key="18">
    <source>
        <dbReference type="Proteomes" id="UP001529340"/>
    </source>
</evidence>
<dbReference type="HAMAP" id="MF_02121">
    <property type="entry name" value="ASADH"/>
    <property type="match status" value="1"/>
</dbReference>
<dbReference type="InterPro" id="IPR012280">
    <property type="entry name" value="Semialdhyde_DH_dimer_dom"/>
</dbReference>
<feature type="binding site" evidence="15">
    <location>
        <position position="100"/>
    </location>
    <ligand>
        <name>phosphate</name>
        <dbReference type="ChEBI" id="CHEBI:43474"/>
    </ligand>
</feature>
<name>A0ABT7UB26_9FIRM</name>
<feature type="binding site" evidence="15">
    <location>
        <position position="156"/>
    </location>
    <ligand>
        <name>substrate</name>
    </ligand>
</feature>
<dbReference type="Gene3D" id="3.40.50.720">
    <property type="entry name" value="NAD(P)-binding Rossmann-like Domain"/>
    <property type="match status" value="1"/>
</dbReference>
<reference evidence="17" key="1">
    <citation type="submission" date="2023-06" db="EMBL/GenBank/DDBJ databases">
        <title>Identification and characterization of horizontal gene transfer across gut microbiota members of farm animals based on homology search.</title>
        <authorList>
            <person name="Schwarzerova J."/>
            <person name="Nykrynova M."/>
            <person name="Jureckova K."/>
            <person name="Cejkova D."/>
            <person name="Rychlik I."/>
        </authorList>
    </citation>
    <scope>NUCLEOTIDE SEQUENCE</scope>
    <source>
        <strain evidence="17">ET39</strain>
    </source>
</reference>
<proteinExistence type="inferred from homology"/>
<gene>
    <name evidence="15" type="primary">asd</name>
    <name evidence="17" type="ORF">QUV96_04215</name>
</gene>
<feature type="binding site" evidence="15">
    <location>
        <begin position="40"/>
        <end position="41"/>
    </location>
    <ligand>
        <name>NADP(+)</name>
        <dbReference type="ChEBI" id="CHEBI:58349"/>
    </ligand>
</feature>
<comment type="catalytic activity">
    <reaction evidence="14 15">
        <text>L-aspartate 4-semialdehyde + phosphate + NADP(+) = 4-phospho-L-aspartate + NADPH + H(+)</text>
        <dbReference type="Rhea" id="RHEA:24284"/>
        <dbReference type="ChEBI" id="CHEBI:15378"/>
        <dbReference type="ChEBI" id="CHEBI:43474"/>
        <dbReference type="ChEBI" id="CHEBI:57535"/>
        <dbReference type="ChEBI" id="CHEBI:57783"/>
        <dbReference type="ChEBI" id="CHEBI:58349"/>
        <dbReference type="ChEBI" id="CHEBI:537519"/>
        <dbReference type="EC" id="1.2.1.11"/>
    </reaction>
</comment>
<sequence length="340" mass="37150">MKRYRIAILGASGAVGREMLKVLEERSLPIASLKLLASRRSAGKTLLFQGQPLTIEEADEHSFDDVDIVLGAAENDVARRFVPIAVAKGAIVIDNSSAYRLDEEVPLVIPEVNAADAFAHHGIIANPNCATIIALVALNALHDAYHARRMIVSTYQAVSGAGIGGIGELETQMKEMSEGRALSEPAVFPYPIACNLIPQIGGFDELGYSSEEMKMQNEGRKILHEETLRVNCTCVRVPVLRSHSESITVEFEKEVDLAQARALLAKAEGVRLVDDPANARYPMPLDTSDQDLVFVGRLREDISDPSHHSLTFWCCGDQIRKGAATNAVQIAELLIQREDR</sequence>
<evidence type="ECO:0000256" key="10">
    <source>
        <dbReference type="ARBA" id="ARBA00022915"/>
    </source>
</evidence>
<protein>
    <recommendedName>
        <fullName evidence="6 15">Aspartate-semialdehyde dehydrogenase</fullName>
        <shortName evidence="15">ASA dehydrogenase</shortName>
        <shortName evidence="15">ASADH</shortName>
        <ecNumber evidence="6 15">1.2.1.11</ecNumber>
    </recommendedName>
    <alternativeName>
        <fullName evidence="15">Aspartate-beta-semialdehyde dehydrogenase</fullName>
    </alternativeName>
</protein>
<evidence type="ECO:0000256" key="9">
    <source>
        <dbReference type="ARBA" id="ARBA00022857"/>
    </source>
</evidence>
<dbReference type="NCBIfam" id="NF011456">
    <property type="entry name" value="PRK14874.1"/>
    <property type="match status" value="1"/>
</dbReference>
<evidence type="ECO:0000256" key="13">
    <source>
        <dbReference type="ARBA" id="ARBA00023167"/>
    </source>
</evidence>
<evidence type="ECO:0000256" key="6">
    <source>
        <dbReference type="ARBA" id="ARBA00013120"/>
    </source>
</evidence>
<feature type="active site" description="Acyl-thioester intermediate" evidence="15">
    <location>
        <position position="129"/>
    </location>
</feature>
<dbReference type="InterPro" id="IPR012080">
    <property type="entry name" value="Asp_semialdehyde_DH"/>
</dbReference>
<evidence type="ECO:0000256" key="11">
    <source>
        <dbReference type="ARBA" id="ARBA00023002"/>
    </source>
</evidence>
<comment type="caution">
    <text evidence="15">Lacks conserved residue(s) required for the propagation of feature annotation.</text>
</comment>
<dbReference type="Gene3D" id="3.30.360.10">
    <property type="entry name" value="Dihydrodipicolinate Reductase, domain 2"/>
    <property type="match status" value="1"/>
</dbReference>
<dbReference type="PANTHER" id="PTHR46278">
    <property type="entry name" value="DEHYDROGENASE, PUTATIVE-RELATED"/>
    <property type="match status" value="1"/>
</dbReference>
<evidence type="ECO:0000256" key="8">
    <source>
        <dbReference type="ARBA" id="ARBA00022697"/>
    </source>
</evidence>